<dbReference type="InterPro" id="IPR027806">
    <property type="entry name" value="HARBI1_dom"/>
</dbReference>
<accession>A0A151JZR5</accession>
<dbReference type="Pfam" id="PF13359">
    <property type="entry name" value="DDE_Tnp_4"/>
    <property type="match status" value="1"/>
</dbReference>
<dbReference type="Proteomes" id="UP000078541">
    <property type="component" value="Unassembled WGS sequence"/>
</dbReference>
<feature type="domain" description="DDE Tnp4" evidence="4">
    <location>
        <begin position="42"/>
        <end position="97"/>
    </location>
</feature>
<proteinExistence type="predicted"/>
<organism evidence="5 6">
    <name type="scientific">Trachymyrmex septentrionalis</name>
    <dbReference type="NCBI Taxonomy" id="34720"/>
    <lineage>
        <taxon>Eukaryota</taxon>
        <taxon>Metazoa</taxon>
        <taxon>Ecdysozoa</taxon>
        <taxon>Arthropoda</taxon>
        <taxon>Hexapoda</taxon>
        <taxon>Insecta</taxon>
        <taxon>Pterygota</taxon>
        <taxon>Neoptera</taxon>
        <taxon>Endopterygota</taxon>
        <taxon>Hymenoptera</taxon>
        <taxon>Apocrita</taxon>
        <taxon>Aculeata</taxon>
        <taxon>Formicoidea</taxon>
        <taxon>Formicidae</taxon>
        <taxon>Myrmicinae</taxon>
        <taxon>Trachymyrmex</taxon>
    </lineage>
</organism>
<evidence type="ECO:0000313" key="6">
    <source>
        <dbReference type="Proteomes" id="UP000078541"/>
    </source>
</evidence>
<dbReference type="GO" id="GO:0046872">
    <property type="term" value="F:metal ion binding"/>
    <property type="evidence" value="ECO:0007669"/>
    <property type="project" value="UniProtKB-KW"/>
</dbReference>
<dbReference type="AlphaFoldDB" id="A0A151JZR5"/>
<evidence type="ECO:0000259" key="4">
    <source>
        <dbReference type="Pfam" id="PF13359"/>
    </source>
</evidence>
<keyword evidence="2" id="KW-0479">Metal-binding</keyword>
<keyword evidence="3" id="KW-0175">Coiled coil</keyword>
<evidence type="ECO:0000313" key="5">
    <source>
        <dbReference type="EMBL" id="KYN42566.1"/>
    </source>
</evidence>
<comment type="cofactor">
    <cofactor evidence="1">
        <name>a divalent metal cation</name>
        <dbReference type="ChEBI" id="CHEBI:60240"/>
    </cofactor>
</comment>
<evidence type="ECO:0000256" key="3">
    <source>
        <dbReference type="SAM" id="Coils"/>
    </source>
</evidence>
<reference evidence="5 6" key="1">
    <citation type="submission" date="2016-03" db="EMBL/GenBank/DDBJ databases">
        <title>Trachymyrmex septentrionalis WGS genome.</title>
        <authorList>
            <person name="Nygaard S."/>
            <person name="Hu H."/>
            <person name="Boomsma J."/>
            <person name="Zhang G."/>
        </authorList>
    </citation>
    <scope>NUCLEOTIDE SEQUENCE [LARGE SCALE GENOMIC DNA]</scope>
    <source>
        <strain evidence="5">Tsep2-gDNA-1</strain>
        <tissue evidence="5">Whole body</tissue>
    </source>
</reference>
<keyword evidence="6" id="KW-1185">Reference proteome</keyword>
<evidence type="ECO:0000256" key="2">
    <source>
        <dbReference type="ARBA" id="ARBA00022723"/>
    </source>
</evidence>
<dbReference type="EMBL" id="KQ981337">
    <property type="protein sequence ID" value="KYN42566.1"/>
    <property type="molecule type" value="Genomic_DNA"/>
</dbReference>
<gene>
    <name evidence="5" type="ORF">ALC56_03025</name>
</gene>
<evidence type="ECO:0000256" key="1">
    <source>
        <dbReference type="ARBA" id="ARBA00001968"/>
    </source>
</evidence>
<name>A0A151JZR5_9HYME</name>
<feature type="coiled-coil region" evidence="3">
    <location>
        <begin position="148"/>
        <end position="209"/>
    </location>
</feature>
<dbReference type="STRING" id="34720.A0A151JZR5"/>
<protein>
    <recommendedName>
        <fullName evidence="4">DDE Tnp4 domain-containing protein</fullName>
    </recommendedName>
</protein>
<sequence>MNTQQFNYICDLVRPYLLQFLNCIGTIDGKIPGSDVILPFTFIADEAFPLGTHIMRAYAITHRTFGNAERIFNYRLSRARRVIENTFEIMTSRWGEVEKQKEKIFKRNNKLVRSPVGKEMRKEMRELVGEELMAEMRKGMKVTSEEIRKATGDQKETLKMEAKRIKEEWRIREEKWNMVGKNLKERIKERKKEREREEWKEKVIELEKRWKMKKRGERRKNIIIMRVREGERCGKIWEVVGVEEIKKIEWGRRERENMWIVRVGSE</sequence>